<feature type="compositionally biased region" description="Polar residues" evidence="1">
    <location>
        <begin position="422"/>
        <end position="433"/>
    </location>
</feature>
<feature type="compositionally biased region" description="Basic and acidic residues" evidence="1">
    <location>
        <begin position="296"/>
        <end position="313"/>
    </location>
</feature>
<dbReference type="Proteomes" id="UP000235392">
    <property type="component" value="Unassembled WGS sequence"/>
</dbReference>
<dbReference type="PANTHER" id="PTHR38044:SF1">
    <property type="entry name" value="BOUQUET FORMATION PROTEIN 4"/>
    <property type="match status" value="1"/>
</dbReference>
<feature type="compositionally biased region" description="Acidic residues" evidence="1">
    <location>
        <begin position="351"/>
        <end position="373"/>
    </location>
</feature>
<feature type="region of interest" description="Disordered" evidence="1">
    <location>
        <begin position="157"/>
        <end position="210"/>
    </location>
</feature>
<protein>
    <recommendedName>
        <fullName evidence="2">HTH APSES-type domain-containing protein</fullName>
    </recommendedName>
</protein>
<dbReference type="AlphaFoldDB" id="A0A2N5S1U4"/>
<dbReference type="PROSITE" id="PS51299">
    <property type="entry name" value="HTH_APSES"/>
    <property type="match status" value="1"/>
</dbReference>
<evidence type="ECO:0000313" key="4">
    <source>
        <dbReference type="Proteomes" id="UP000235392"/>
    </source>
</evidence>
<dbReference type="PANTHER" id="PTHR38044">
    <property type="entry name" value="BOUQUET FORMATION PROTEIN 4"/>
    <property type="match status" value="1"/>
</dbReference>
<evidence type="ECO:0000313" key="3">
    <source>
        <dbReference type="EMBL" id="PLW07192.1"/>
    </source>
</evidence>
<evidence type="ECO:0000256" key="1">
    <source>
        <dbReference type="SAM" id="MobiDB-lite"/>
    </source>
</evidence>
<proteinExistence type="predicted"/>
<organism evidence="3 4">
    <name type="scientific">Puccinia coronata f. sp. avenae</name>
    <dbReference type="NCBI Taxonomy" id="200324"/>
    <lineage>
        <taxon>Eukaryota</taxon>
        <taxon>Fungi</taxon>
        <taxon>Dikarya</taxon>
        <taxon>Basidiomycota</taxon>
        <taxon>Pucciniomycotina</taxon>
        <taxon>Pucciniomycetes</taxon>
        <taxon>Pucciniales</taxon>
        <taxon>Pucciniaceae</taxon>
        <taxon>Puccinia</taxon>
    </lineage>
</organism>
<gene>
    <name evidence="3" type="ORF">PCASD_25636</name>
</gene>
<dbReference type="InterPro" id="IPR003163">
    <property type="entry name" value="Tscrpt_reg_HTH_APSES-type"/>
</dbReference>
<feature type="compositionally biased region" description="Basic and acidic residues" evidence="1">
    <location>
        <begin position="238"/>
        <end position="249"/>
    </location>
</feature>
<dbReference type="GO" id="GO:1990862">
    <property type="term" value="C:nuclear membrane complex Bqt3-Bqt4"/>
    <property type="evidence" value="ECO:0007669"/>
    <property type="project" value="InterPro"/>
</dbReference>
<feature type="compositionally biased region" description="Polar residues" evidence="1">
    <location>
        <begin position="177"/>
        <end position="195"/>
    </location>
</feature>
<dbReference type="SUPFAM" id="SSF54616">
    <property type="entry name" value="DNA-binding domain of Mlu1-box binding protein MBP1"/>
    <property type="match status" value="1"/>
</dbReference>
<evidence type="ECO:0000259" key="2">
    <source>
        <dbReference type="PROSITE" id="PS51299"/>
    </source>
</evidence>
<dbReference type="GO" id="GO:0044820">
    <property type="term" value="P:mitotic telomere tethering at nuclear periphery"/>
    <property type="evidence" value="ECO:0007669"/>
    <property type="project" value="TreeGrafter"/>
</dbReference>
<dbReference type="GO" id="GO:0070197">
    <property type="term" value="P:meiotic attachment of telomere to nuclear envelope"/>
    <property type="evidence" value="ECO:0007669"/>
    <property type="project" value="InterPro"/>
</dbReference>
<feature type="region of interest" description="Disordered" evidence="1">
    <location>
        <begin position="226"/>
        <end position="433"/>
    </location>
</feature>
<feature type="compositionally biased region" description="Polar residues" evidence="1">
    <location>
        <begin position="314"/>
        <end position="325"/>
    </location>
</feature>
<accession>A0A2N5S1U4</accession>
<dbReference type="EMBL" id="PGCI01001150">
    <property type="protein sequence ID" value="PLW07192.1"/>
    <property type="molecule type" value="Genomic_DNA"/>
</dbReference>
<dbReference type="InterPro" id="IPR036887">
    <property type="entry name" value="HTH_APSES_sf"/>
</dbReference>
<dbReference type="Gene3D" id="3.10.260.10">
    <property type="entry name" value="Transcription regulator HTH, APSES-type DNA-binding domain"/>
    <property type="match status" value="1"/>
</dbReference>
<sequence length="456" mass="50543">MAQRNTLYHSFNPPELPREKFNRMLLNYSGKLRAVRTQDIKLEIRVGDEIQQSIVPIARIKIPAPEKISSHLIRRFDTNAISASSFFRSAFPNASEEEEAVHMDYLHKIYDTHAAGAIAFGPERRLTGVWVPLEYANEIAEEYGIARFAAPLINYPSPNPSPASPTATKTSAEQDDSSTVQTPKSKQPDQTYATRSSKRPRAAPLSFGSTSPSNFNLYSLHKRSSESVLSSAHHHDHPRPSADSADKPDLSPVDLGASRPQRSSPSKKNIIDESNEFVHEEEHQQQQQLMMGSDEMAFHAKQEALKLVSELKHSQASSARPSTDASGGESKKKSPTKGDTLSRKRSVDEVSASEEADELEEEEEEEEEEEQEEQESRGFLPKLLWRRTTPNHPVHPSVKKHKKTAAGKPRVQRPPPAASQPLDPTSSSPLNPNKRNLAIAGIVIAGAAASIVPYFF</sequence>
<dbReference type="GO" id="GO:0003677">
    <property type="term" value="F:DNA binding"/>
    <property type="evidence" value="ECO:0007669"/>
    <property type="project" value="InterPro"/>
</dbReference>
<comment type="caution">
    <text evidence="3">The sequence shown here is derived from an EMBL/GenBank/DDBJ whole genome shotgun (WGS) entry which is preliminary data.</text>
</comment>
<reference evidence="3 4" key="1">
    <citation type="submission" date="2017-11" db="EMBL/GenBank/DDBJ databases">
        <title>De novo assembly and phasing of dikaryotic genomes from two isolates of Puccinia coronata f. sp. avenae, the causal agent of oat crown rust.</title>
        <authorList>
            <person name="Miller M.E."/>
            <person name="Zhang Y."/>
            <person name="Omidvar V."/>
            <person name="Sperschneider J."/>
            <person name="Schwessinger B."/>
            <person name="Raley C."/>
            <person name="Palmer J.M."/>
            <person name="Garnica D."/>
            <person name="Upadhyaya N."/>
            <person name="Rathjen J."/>
            <person name="Taylor J.M."/>
            <person name="Park R.F."/>
            <person name="Dodds P.N."/>
            <person name="Hirsch C.D."/>
            <person name="Kianian S.F."/>
            <person name="Figueroa M."/>
        </authorList>
    </citation>
    <scope>NUCLEOTIDE SEQUENCE [LARGE SCALE GENOMIC DNA]</scope>
    <source>
        <strain evidence="3">12SD80</strain>
    </source>
</reference>
<feature type="domain" description="HTH APSES-type" evidence="2">
    <location>
        <begin position="49"/>
        <end position="165"/>
    </location>
</feature>
<dbReference type="InterPro" id="IPR037548">
    <property type="entry name" value="Bqt4"/>
</dbReference>
<name>A0A2N5S1U4_9BASI</name>